<dbReference type="EMBL" id="VKAC01000012">
    <property type="protein sequence ID" value="TXR52686.1"/>
    <property type="molecule type" value="Genomic_DNA"/>
</dbReference>
<name>A0A5C8Z748_9ACTN</name>
<dbReference type="Proteomes" id="UP000321234">
    <property type="component" value="Unassembled WGS sequence"/>
</dbReference>
<dbReference type="OrthoDB" id="2379922at2"/>
<proteinExistence type="predicted"/>
<reference evidence="2 3" key="1">
    <citation type="submission" date="2019-07" db="EMBL/GenBank/DDBJ databases">
        <title>Quadrisphaera sp. strain DD2A genome sequencing and assembly.</title>
        <authorList>
            <person name="Kim I."/>
        </authorList>
    </citation>
    <scope>NUCLEOTIDE SEQUENCE [LARGE SCALE GENOMIC DNA]</scope>
    <source>
        <strain evidence="2 3">DD2A</strain>
    </source>
</reference>
<accession>A0A5C8Z748</accession>
<gene>
    <name evidence="2" type="ORF">FMM08_18195</name>
</gene>
<sequence length="506" mass="52431">MGSSEAAAAAYASALRASGELTEWSLTGYDTTGVPVVATAWDPQDGPDAHGVGYGTGELEARVGALGELAERVVLSPRLSRLLAGARRATRAELVAEVGHGGVVDPLELALPAGSPYGVDQPLDWVPAVRWRTGEQVLVPADAAGFDASLRSPGGPGQLFTPVSNGLGAGTGDDALVRAVSHGLLELLQRDGDTVSFKALDTGEVVDVDALASHLAADGDDGLAGVLARLRAAGTTPVVKLASTELVPVVFCHGSAEAPGTPPLAVGAVGEAAHPDAALAVRKALLEHAASRARRVFAFGPLDDVERLSPDYWAREQRRPVGEQEERALREAAAWARLDLPGLRAAVEPAFSRRSRTVGAPELLAASSPGERGPADLLALLLARLEGFDVLVVASDERDGGAGGVRSAKVVVPGLEVETLSYGRIGERVARRLLDRGARGSAAPGGDLVTRSGGPGRLPVRLTADAVERLGGPLWWDAARAAEVLGPLYPLYREPRRHAPQRLGLA</sequence>
<evidence type="ECO:0000259" key="1">
    <source>
        <dbReference type="PROSITE" id="PS51664"/>
    </source>
</evidence>
<dbReference type="RefSeq" id="WP_147927808.1">
    <property type="nucleotide sequence ID" value="NZ_VKAC01000012.1"/>
</dbReference>
<protein>
    <recommendedName>
        <fullName evidence="1">YcaO domain-containing protein</fullName>
    </recommendedName>
</protein>
<dbReference type="PANTHER" id="PTHR37809">
    <property type="entry name" value="RIBOSOMAL PROTEIN S12 METHYLTHIOTRANSFERASE ACCESSORY FACTOR YCAO"/>
    <property type="match status" value="1"/>
</dbReference>
<dbReference type="InterPro" id="IPR003776">
    <property type="entry name" value="YcaO-like_dom"/>
</dbReference>
<keyword evidence="3" id="KW-1185">Reference proteome</keyword>
<comment type="caution">
    <text evidence="2">The sequence shown here is derived from an EMBL/GenBank/DDBJ whole genome shotgun (WGS) entry which is preliminary data.</text>
</comment>
<feature type="domain" description="YcaO" evidence="1">
    <location>
        <begin position="53"/>
        <end position="459"/>
    </location>
</feature>
<dbReference type="PROSITE" id="PS51664">
    <property type="entry name" value="YCAO"/>
    <property type="match status" value="1"/>
</dbReference>
<dbReference type="PANTHER" id="PTHR37809:SF1">
    <property type="entry name" value="RIBOSOMAL PROTEIN S12 METHYLTHIOTRANSFERASE ACCESSORY FACTOR YCAO"/>
    <property type="match status" value="1"/>
</dbReference>
<organism evidence="2 3">
    <name type="scientific">Quadrisphaera setariae</name>
    <dbReference type="NCBI Taxonomy" id="2593304"/>
    <lineage>
        <taxon>Bacteria</taxon>
        <taxon>Bacillati</taxon>
        <taxon>Actinomycetota</taxon>
        <taxon>Actinomycetes</taxon>
        <taxon>Kineosporiales</taxon>
        <taxon>Kineosporiaceae</taxon>
        <taxon>Quadrisphaera</taxon>
    </lineage>
</organism>
<dbReference type="AlphaFoldDB" id="A0A5C8Z748"/>
<dbReference type="Pfam" id="PF02624">
    <property type="entry name" value="YcaO"/>
    <property type="match status" value="1"/>
</dbReference>
<evidence type="ECO:0000313" key="2">
    <source>
        <dbReference type="EMBL" id="TXR52686.1"/>
    </source>
</evidence>
<dbReference type="Gene3D" id="3.30.160.660">
    <property type="match status" value="1"/>
</dbReference>
<evidence type="ECO:0000313" key="3">
    <source>
        <dbReference type="Proteomes" id="UP000321234"/>
    </source>
</evidence>